<evidence type="ECO:0000313" key="9">
    <source>
        <dbReference type="WBParaSite" id="EEL_0000895501-mRNA-1"/>
    </source>
</evidence>
<evidence type="ECO:0000256" key="1">
    <source>
        <dbReference type="ARBA" id="ARBA00004127"/>
    </source>
</evidence>
<dbReference type="InterPro" id="IPR045891">
    <property type="entry name" value="ZIP9"/>
</dbReference>
<evidence type="ECO:0000256" key="3">
    <source>
        <dbReference type="ARBA" id="ARBA00022692"/>
    </source>
</evidence>
<feature type="transmembrane region" description="Helical" evidence="7">
    <location>
        <begin position="168"/>
        <end position="189"/>
    </location>
</feature>
<keyword evidence="4 7" id="KW-1133">Transmembrane helix</keyword>
<evidence type="ECO:0000256" key="7">
    <source>
        <dbReference type="SAM" id="Phobius"/>
    </source>
</evidence>
<dbReference type="GO" id="GO:0046873">
    <property type="term" value="F:metal ion transmembrane transporter activity"/>
    <property type="evidence" value="ECO:0007669"/>
    <property type="project" value="InterPro"/>
</dbReference>
<evidence type="ECO:0000256" key="6">
    <source>
        <dbReference type="ARBA" id="ARBA00023136"/>
    </source>
</evidence>
<sequence length="376" mass="40782">MDGFYLLLYLSISMFVGSFLAGLVPLAFNISEVFQGRARLLSTFGAGLLVGTALSVIIPEGIEALYIVHIGTLFLYFSLSKHLPEAVHNEDINRIVLVNQQDVSNSLKQPTASSLNGRMDYLTGFGKNDVSKEIGRQIHQIPVMEKKETDEHGHFEAPVNFSEINQSVGYSLVVGFLFMFLIDQISRFLSSKGGDRSQFKVTATIGLVVHATADGVAFGSASATNRTDVQFIVFLAIMLHKAPAAFGLVTFLLVEGIERFRIRRHLTIFSVAAPVGAIVTYFLIAAAESDKFSADSATGTLMLFSAGTFLYVATVHILPELIGSSVKDYQLANSVTESSNRGGNEARTSLKLIELISIVVGAISPTFLVSKHSHSH</sequence>
<evidence type="ECO:0000256" key="2">
    <source>
        <dbReference type="ARBA" id="ARBA00004394"/>
    </source>
</evidence>
<feature type="transmembrane region" description="Helical" evidence="7">
    <location>
        <begin position="266"/>
        <end position="287"/>
    </location>
</feature>
<comment type="subcellular location">
    <subcellularLocation>
        <location evidence="1">Endomembrane system</location>
        <topology evidence="1">Multi-pass membrane protein</topology>
    </subcellularLocation>
    <subcellularLocation>
        <location evidence="2">Golgi apparatus membrane</location>
    </subcellularLocation>
</comment>
<dbReference type="Pfam" id="PF02535">
    <property type="entry name" value="Zip"/>
    <property type="match status" value="1"/>
</dbReference>
<name>A0A0R3S2L3_9BILA</name>
<dbReference type="Proteomes" id="UP000050640">
    <property type="component" value="Unplaced"/>
</dbReference>
<keyword evidence="8" id="KW-1185">Reference proteome</keyword>
<dbReference type="InterPro" id="IPR003689">
    <property type="entry name" value="ZIP"/>
</dbReference>
<dbReference type="GO" id="GO:0006829">
    <property type="term" value="P:zinc ion transport"/>
    <property type="evidence" value="ECO:0007669"/>
    <property type="project" value="InterPro"/>
</dbReference>
<organism evidence="8 9">
    <name type="scientific">Elaeophora elaphi</name>
    <dbReference type="NCBI Taxonomy" id="1147741"/>
    <lineage>
        <taxon>Eukaryota</taxon>
        <taxon>Metazoa</taxon>
        <taxon>Ecdysozoa</taxon>
        <taxon>Nematoda</taxon>
        <taxon>Chromadorea</taxon>
        <taxon>Rhabditida</taxon>
        <taxon>Spirurina</taxon>
        <taxon>Spiruromorpha</taxon>
        <taxon>Filarioidea</taxon>
        <taxon>Onchocercidae</taxon>
        <taxon>Elaeophora</taxon>
    </lineage>
</organism>
<keyword evidence="5" id="KW-0333">Golgi apparatus</keyword>
<evidence type="ECO:0000313" key="8">
    <source>
        <dbReference type="Proteomes" id="UP000050640"/>
    </source>
</evidence>
<proteinExistence type="predicted"/>
<dbReference type="AlphaFoldDB" id="A0A0R3S2L3"/>
<dbReference type="GO" id="GO:0000139">
    <property type="term" value="C:Golgi membrane"/>
    <property type="evidence" value="ECO:0007669"/>
    <property type="project" value="UniProtKB-SubCell"/>
</dbReference>
<keyword evidence="6 7" id="KW-0472">Membrane</keyword>
<keyword evidence="3 7" id="KW-0812">Transmembrane</keyword>
<feature type="transmembrane region" description="Helical" evidence="7">
    <location>
        <begin position="229"/>
        <end position="254"/>
    </location>
</feature>
<reference evidence="9" key="1">
    <citation type="submission" date="2017-02" db="UniProtKB">
        <authorList>
            <consortium name="WormBaseParasite"/>
        </authorList>
    </citation>
    <scope>IDENTIFICATION</scope>
</reference>
<feature type="transmembrane region" description="Helical" evidence="7">
    <location>
        <begin position="40"/>
        <end position="58"/>
    </location>
</feature>
<dbReference type="STRING" id="1147741.A0A0R3S2L3"/>
<feature type="transmembrane region" description="Helical" evidence="7">
    <location>
        <begin position="6"/>
        <end position="28"/>
    </location>
</feature>
<evidence type="ECO:0000256" key="4">
    <source>
        <dbReference type="ARBA" id="ARBA00022989"/>
    </source>
</evidence>
<dbReference type="WBParaSite" id="EEL_0000895501-mRNA-1">
    <property type="protein sequence ID" value="EEL_0000895501-mRNA-1"/>
    <property type="gene ID" value="EEL_0000895501"/>
</dbReference>
<accession>A0A0R3S2L3</accession>
<dbReference type="PANTHER" id="PTHR16133">
    <property type="entry name" value="SOLUTE CARRIER FAMILY 39 ZINC TRANSPORTER , MEMBER 9-RELATED"/>
    <property type="match status" value="1"/>
</dbReference>
<feature type="transmembrane region" description="Helical" evidence="7">
    <location>
        <begin position="299"/>
        <end position="318"/>
    </location>
</feature>
<dbReference type="PANTHER" id="PTHR16133:SF0">
    <property type="entry name" value="ZINC_IRON REGULATED TRANSPORTER-RELATED PROTEIN 102B, ISOFORM E"/>
    <property type="match status" value="1"/>
</dbReference>
<protein>
    <submittedName>
        <fullName evidence="9">Zinc transporter ZIP9</fullName>
    </submittedName>
</protein>
<evidence type="ECO:0000256" key="5">
    <source>
        <dbReference type="ARBA" id="ARBA00023034"/>
    </source>
</evidence>